<dbReference type="HOGENOM" id="CLU_395977_0_0_1"/>
<feature type="compositionally biased region" description="Low complexity" evidence="1">
    <location>
        <begin position="621"/>
        <end position="635"/>
    </location>
</feature>
<sequence length="696" mass="76863">MDLERYAAEATLPEMRSPGNWSLRVPHTNYPSIPDAGVLPAEDEKGVQTWVEQVALQTALCLLHSAEPELLDLEFGHVSGAGTRGALSDVVFRLGNPHGRQTSKVNTLLVEVKCPWTLSRSDMQQISRVADGVRFHRLASQSTSLNSSYTFSFHRRPLPTKKTTIQGPEARSVLAQVYDYCKEQGHCFWIITNYEHWVFGVFSAKYDTGLATDPIPYYNNSPTVLQCIVYWLQSSTFRAGAFEIPKVMRFSAPSSRGLWVDTLRCWRENGLQELGPKFAGAGYNNPDSLFAKCAESLERRNSSVDLASTWYGDTLQDSCRKALQLLQTPSHHLQWTVVLTWLALLLEPVSVTSELPCLQTAFKVACREEIHKPNLLHWKGQESSSHFRHSQGVDPTWPEIWSAGTAVRPVESLKEFYWNNASHEVAFILDKYLPSSIQDQLQEILARLRLLGPASPEPQLEGLGSDSSSQTEEATPEREVITERARSKRPSKPRRSDASATRASPGLLQDTVTLWRRRAKSENAAEPSSASREASRPSTTAYSTYRSDSNSPGSPATPMTRKGPNRPLFSPSSEGTPGSGASPGSLWSAAGKDDEEEEGKIGSLMERLGGLAIGSPPPYESSARPRSTARSPVSTNNGERGDRNLFFEPAQSLTIPARIVNDCPRQSPTNRSERSEGGAPPNDEGIAEIEEVLGER</sequence>
<name>A0A0C3QYN7_9AGAM</name>
<protein>
    <submittedName>
        <fullName evidence="2">Uncharacterized protein</fullName>
    </submittedName>
</protein>
<keyword evidence="3" id="KW-1185">Reference proteome</keyword>
<proteinExistence type="predicted"/>
<evidence type="ECO:0000313" key="2">
    <source>
        <dbReference type="EMBL" id="KIO34404.1"/>
    </source>
</evidence>
<feature type="compositionally biased region" description="Polar residues" evidence="1">
    <location>
        <begin position="542"/>
        <end position="554"/>
    </location>
</feature>
<reference evidence="2 3" key="1">
    <citation type="submission" date="2014-04" db="EMBL/GenBank/DDBJ databases">
        <authorList>
            <consortium name="DOE Joint Genome Institute"/>
            <person name="Kuo A."/>
            <person name="Girlanda M."/>
            <person name="Perotto S."/>
            <person name="Kohler A."/>
            <person name="Nagy L.G."/>
            <person name="Floudas D."/>
            <person name="Copeland A."/>
            <person name="Barry K.W."/>
            <person name="Cichocki N."/>
            <person name="Veneault-Fourrey C."/>
            <person name="LaButti K."/>
            <person name="Lindquist E.A."/>
            <person name="Lipzen A."/>
            <person name="Lundell T."/>
            <person name="Morin E."/>
            <person name="Murat C."/>
            <person name="Sun H."/>
            <person name="Tunlid A."/>
            <person name="Henrissat B."/>
            <person name="Grigoriev I.V."/>
            <person name="Hibbett D.S."/>
            <person name="Martin F."/>
            <person name="Nordberg H.P."/>
            <person name="Cantor M.N."/>
            <person name="Hua S.X."/>
        </authorList>
    </citation>
    <scope>NUCLEOTIDE SEQUENCE [LARGE SCALE GENOMIC DNA]</scope>
    <source>
        <strain evidence="2 3">MUT 4182</strain>
    </source>
</reference>
<feature type="compositionally biased region" description="Low complexity" evidence="1">
    <location>
        <begin position="524"/>
        <end position="541"/>
    </location>
</feature>
<dbReference type="EMBL" id="KN822943">
    <property type="protein sequence ID" value="KIO34404.1"/>
    <property type="molecule type" value="Genomic_DNA"/>
</dbReference>
<dbReference type="OrthoDB" id="2579508at2759"/>
<feature type="compositionally biased region" description="Basic and acidic residues" evidence="1">
    <location>
        <begin position="475"/>
        <end position="485"/>
    </location>
</feature>
<feature type="region of interest" description="Disordered" evidence="1">
    <location>
        <begin position="456"/>
        <end position="696"/>
    </location>
</feature>
<accession>A0A0C3QYN7</accession>
<gene>
    <name evidence="2" type="ORF">M407DRAFT_218605</name>
</gene>
<evidence type="ECO:0000256" key="1">
    <source>
        <dbReference type="SAM" id="MobiDB-lite"/>
    </source>
</evidence>
<dbReference type="AlphaFoldDB" id="A0A0C3QYN7"/>
<feature type="compositionally biased region" description="Acidic residues" evidence="1">
    <location>
        <begin position="685"/>
        <end position="696"/>
    </location>
</feature>
<dbReference type="Proteomes" id="UP000054248">
    <property type="component" value="Unassembled WGS sequence"/>
</dbReference>
<organism evidence="2 3">
    <name type="scientific">Tulasnella calospora MUT 4182</name>
    <dbReference type="NCBI Taxonomy" id="1051891"/>
    <lineage>
        <taxon>Eukaryota</taxon>
        <taxon>Fungi</taxon>
        <taxon>Dikarya</taxon>
        <taxon>Basidiomycota</taxon>
        <taxon>Agaricomycotina</taxon>
        <taxon>Agaricomycetes</taxon>
        <taxon>Cantharellales</taxon>
        <taxon>Tulasnellaceae</taxon>
        <taxon>Tulasnella</taxon>
    </lineage>
</organism>
<reference evidence="3" key="2">
    <citation type="submission" date="2015-01" db="EMBL/GenBank/DDBJ databases">
        <title>Evolutionary Origins and Diversification of the Mycorrhizal Mutualists.</title>
        <authorList>
            <consortium name="DOE Joint Genome Institute"/>
            <consortium name="Mycorrhizal Genomics Consortium"/>
            <person name="Kohler A."/>
            <person name="Kuo A."/>
            <person name="Nagy L.G."/>
            <person name="Floudas D."/>
            <person name="Copeland A."/>
            <person name="Barry K.W."/>
            <person name="Cichocki N."/>
            <person name="Veneault-Fourrey C."/>
            <person name="LaButti K."/>
            <person name="Lindquist E.A."/>
            <person name="Lipzen A."/>
            <person name="Lundell T."/>
            <person name="Morin E."/>
            <person name="Murat C."/>
            <person name="Riley R."/>
            <person name="Ohm R."/>
            <person name="Sun H."/>
            <person name="Tunlid A."/>
            <person name="Henrissat B."/>
            <person name="Grigoriev I.V."/>
            <person name="Hibbett D.S."/>
            <person name="Martin F."/>
        </authorList>
    </citation>
    <scope>NUCLEOTIDE SEQUENCE [LARGE SCALE GENOMIC DNA]</scope>
    <source>
        <strain evidence="3">MUT 4182</strain>
    </source>
</reference>
<evidence type="ECO:0000313" key="3">
    <source>
        <dbReference type="Proteomes" id="UP000054248"/>
    </source>
</evidence>